<dbReference type="EMBL" id="JACRSN010000010">
    <property type="protein sequence ID" value="MBC8533881.1"/>
    <property type="molecule type" value="Genomic_DNA"/>
</dbReference>
<dbReference type="InterPro" id="IPR041414">
    <property type="entry name" value="Raco-like_middle"/>
</dbReference>
<dbReference type="SUPFAM" id="SSF53067">
    <property type="entry name" value="Actin-like ATPase domain"/>
    <property type="match status" value="1"/>
</dbReference>
<dbReference type="SUPFAM" id="SSF54292">
    <property type="entry name" value="2Fe-2S ferredoxin-like"/>
    <property type="match status" value="1"/>
</dbReference>
<dbReference type="InterPro" id="IPR042259">
    <property type="entry name" value="Raco-like_middle_sf"/>
</dbReference>
<reference evidence="3" key="1">
    <citation type="submission" date="2020-08" db="EMBL/GenBank/DDBJ databases">
        <title>Genome public.</title>
        <authorList>
            <person name="Liu C."/>
            <person name="Sun Q."/>
        </authorList>
    </citation>
    <scope>NUCLEOTIDE SEQUENCE</scope>
    <source>
        <strain evidence="3">NSJ-40</strain>
    </source>
</reference>
<dbReference type="InterPro" id="IPR036010">
    <property type="entry name" value="2Fe-2S_ferredoxin-like_sf"/>
</dbReference>
<dbReference type="GO" id="GO:0051536">
    <property type="term" value="F:iron-sulfur cluster binding"/>
    <property type="evidence" value="ECO:0007669"/>
    <property type="project" value="InterPro"/>
</dbReference>
<dbReference type="InterPro" id="IPR012675">
    <property type="entry name" value="Beta-grasp_dom_sf"/>
</dbReference>
<dbReference type="InterPro" id="IPR043129">
    <property type="entry name" value="ATPase_NBD"/>
</dbReference>
<dbReference type="PANTHER" id="PTHR42895:SF2">
    <property type="entry name" value="IRON-SULFUR CLUSTER PROTEIN"/>
    <property type="match status" value="1"/>
</dbReference>
<feature type="domain" description="RACo-like middle region" evidence="2">
    <location>
        <begin position="116"/>
        <end position="273"/>
    </location>
</feature>
<evidence type="ECO:0000259" key="1">
    <source>
        <dbReference type="Pfam" id="PF14574"/>
    </source>
</evidence>
<keyword evidence="4" id="KW-1185">Reference proteome</keyword>
<dbReference type="InterPro" id="IPR052911">
    <property type="entry name" value="Corrinoid_activation_enz"/>
</dbReference>
<evidence type="ECO:0000259" key="2">
    <source>
        <dbReference type="Pfam" id="PF17651"/>
    </source>
</evidence>
<sequence>MRIRLLTEKSETEIFYTPPKRLSDLLARSGAPVSMPCGGRGTCLKCKVRAFGALSPMEQREADLLTDKEKSAGVRFACMTQALGDADVFLEAARPEEILTDSVLPQGEIAPWAAGLGVAVDIGTTTLAGYLYRLSDGALLSCAASRNPQRAFGADVISRIEKAMAGEQEALARSVRGGIASLIETLCADAGAAPAEIGGAVLAGNTAMQYLLCGEEPASIASAPFVPSRYFGEFVTPDLLSLPLCADAKVYLARSISAYVGGDITAALLATRLLDASKEAPVLLADIGTNGEIVLAAENRLLCCSTAAGPAFEGAGIRQGMTASAGAVCRVDYTPEGAMVSAVTGGGAPEKAAGICGSGLLDAVAAMLDAGVLDGSGRLEETGHPFAENVSRDADGGLCFTLPGTPVGITQGDIRAVQLAKAAVCAGIETLLQEAGIAPESVGRLLLAGGFGNALRPECAERIGLIPPGFAAKTASVGNAAGAGAAQMLLSLPLLQESEAQSRLARTIELSADPRFMDAYVSGMLFSDGKDW</sequence>
<gene>
    <name evidence="3" type="ORF">IAG03_07670</name>
</gene>
<name>A0A926D8X2_9FIRM</name>
<dbReference type="Proteomes" id="UP000651482">
    <property type="component" value="Unassembled WGS sequence"/>
</dbReference>
<evidence type="ECO:0000313" key="4">
    <source>
        <dbReference type="Proteomes" id="UP000651482"/>
    </source>
</evidence>
<dbReference type="Pfam" id="PF17651">
    <property type="entry name" value="Raco_middle"/>
    <property type="match status" value="1"/>
</dbReference>
<dbReference type="InterPro" id="IPR027980">
    <property type="entry name" value="RACo_C"/>
</dbReference>
<organism evidence="3 4">
    <name type="scientific">Yeguia hominis</name>
    <dbReference type="NCBI Taxonomy" id="2763662"/>
    <lineage>
        <taxon>Bacteria</taxon>
        <taxon>Bacillati</taxon>
        <taxon>Bacillota</taxon>
        <taxon>Clostridia</taxon>
        <taxon>Eubacteriales</taxon>
        <taxon>Yeguiaceae</taxon>
        <taxon>Yeguia</taxon>
    </lineage>
</organism>
<evidence type="ECO:0000313" key="3">
    <source>
        <dbReference type="EMBL" id="MBC8533881.1"/>
    </source>
</evidence>
<dbReference type="Gene3D" id="3.30.420.480">
    <property type="entry name" value="Domain of unknown function (DUF4445)"/>
    <property type="match status" value="1"/>
</dbReference>
<dbReference type="AlphaFoldDB" id="A0A926D8X2"/>
<dbReference type="Pfam" id="PF14574">
    <property type="entry name" value="RACo_C_ter"/>
    <property type="match status" value="1"/>
</dbReference>
<protein>
    <submittedName>
        <fullName evidence="3">DUF4445 domain-containing protein</fullName>
    </submittedName>
</protein>
<dbReference type="PANTHER" id="PTHR42895">
    <property type="entry name" value="IRON-SULFUR CLUSTER-BINDING PROTEIN-RELATED"/>
    <property type="match status" value="1"/>
</dbReference>
<dbReference type="RefSeq" id="WP_249319536.1">
    <property type="nucleotide sequence ID" value="NZ_JACRSN010000010.1"/>
</dbReference>
<comment type="caution">
    <text evidence="3">The sequence shown here is derived from an EMBL/GenBank/DDBJ whole genome shotgun (WGS) entry which is preliminary data.</text>
</comment>
<feature type="domain" description="RACo C-terminal" evidence="1">
    <location>
        <begin position="282"/>
        <end position="527"/>
    </location>
</feature>
<accession>A0A926D8X2</accession>
<proteinExistence type="predicted"/>
<dbReference type="Gene3D" id="3.10.20.30">
    <property type="match status" value="1"/>
</dbReference>